<reference evidence="3 4" key="1">
    <citation type="submission" date="2024-07" db="EMBL/GenBank/DDBJ databases">
        <title>Section-level genome sequencing and comparative genomics of Aspergillus sections Usti and Cavernicolus.</title>
        <authorList>
            <consortium name="Lawrence Berkeley National Laboratory"/>
            <person name="Nybo J.L."/>
            <person name="Vesth T.C."/>
            <person name="Theobald S."/>
            <person name="Frisvad J.C."/>
            <person name="Larsen T.O."/>
            <person name="Kjaerboelling I."/>
            <person name="Rothschild-Mancinelli K."/>
            <person name="Lyhne E.K."/>
            <person name="Kogle M.E."/>
            <person name="Barry K."/>
            <person name="Clum A."/>
            <person name="Na H."/>
            <person name="Ledsgaard L."/>
            <person name="Lin J."/>
            <person name="Lipzen A."/>
            <person name="Kuo A."/>
            <person name="Riley R."/>
            <person name="Mondo S."/>
            <person name="LaButti K."/>
            <person name="Haridas S."/>
            <person name="Pangalinan J."/>
            <person name="Salamov A.A."/>
            <person name="Simmons B.A."/>
            <person name="Magnuson J.K."/>
            <person name="Chen J."/>
            <person name="Drula E."/>
            <person name="Henrissat B."/>
            <person name="Wiebenga A."/>
            <person name="Lubbers R.J."/>
            <person name="Gomes A.C."/>
            <person name="Macurrencykelacurrency M.R."/>
            <person name="Stajich J."/>
            <person name="Grigoriev I.V."/>
            <person name="Mortensen U.H."/>
            <person name="De vries R.P."/>
            <person name="Baker S.E."/>
            <person name="Andersen M.R."/>
        </authorList>
    </citation>
    <scope>NUCLEOTIDE SEQUENCE [LARGE SCALE GENOMIC DNA]</scope>
    <source>
        <strain evidence="3 4">CBS 756.74</strain>
    </source>
</reference>
<dbReference type="Proteomes" id="UP001610444">
    <property type="component" value="Unassembled WGS sequence"/>
</dbReference>
<accession>A0ABR4JPV7</accession>
<keyword evidence="2" id="KW-0472">Membrane</keyword>
<organism evidence="3 4">
    <name type="scientific">Aspergillus pseudodeflectus</name>
    <dbReference type="NCBI Taxonomy" id="176178"/>
    <lineage>
        <taxon>Eukaryota</taxon>
        <taxon>Fungi</taxon>
        <taxon>Dikarya</taxon>
        <taxon>Ascomycota</taxon>
        <taxon>Pezizomycotina</taxon>
        <taxon>Eurotiomycetes</taxon>
        <taxon>Eurotiomycetidae</taxon>
        <taxon>Eurotiales</taxon>
        <taxon>Aspergillaceae</taxon>
        <taxon>Aspergillus</taxon>
        <taxon>Aspergillus subgen. Nidulantes</taxon>
    </lineage>
</organism>
<dbReference type="GeneID" id="98161930"/>
<comment type="caution">
    <text evidence="3">The sequence shown here is derived from an EMBL/GenBank/DDBJ whole genome shotgun (WGS) entry which is preliminary data.</text>
</comment>
<feature type="transmembrane region" description="Helical" evidence="2">
    <location>
        <begin position="242"/>
        <end position="264"/>
    </location>
</feature>
<proteinExistence type="predicted"/>
<name>A0ABR4JPV7_9EURO</name>
<gene>
    <name evidence="3" type="ORF">BJX68DRAFT_270781</name>
</gene>
<protein>
    <submittedName>
        <fullName evidence="3">Uncharacterized protein</fullName>
    </submittedName>
</protein>
<evidence type="ECO:0000256" key="2">
    <source>
        <dbReference type="SAM" id="Phobius"/>
    </source>
</evidence>
<dbReference type="EMBL" id="JBFXLR010000053">
    <property type="protein sequence ID" value="KAL2842064.1"/>
    <property type="molecule type" value="Genomic_DNA"/>
</dbReference>
<keyword evidence="2" id="KW-0812">Transmembrane</keyword>
<feature type="region of interest" description="Disordered" evidence="1">
    <location>
        <begin position="338"/>
        <end position="368"/>
    </location>
</feature>
<keyword evidence="2" id="KW-1133">Transmembrane helix</keyword>
<dbReference type="RefSeq" id="XP_070894875.1">
    <property type="nucleotide sequence ID" value="XM_071046766.1"/>
</dbReference>
<evidence type="ECO:0000256" key="1">
    <source>
        <dbReference type="SAM" id="MobiDB-lite"/>
    </source>
</evidence>
<keyword evidence="4" id="KW-1185">Reference proteome</keyword>
<sequence>MPLSGYELNEFTANMGAENTWTPTPQLNTTRLAGDISLIYLAPNNIKYTKPEKDPFFSTYLNASVLSVGGQNFSFYESDYYVHVMGCIDQHQFCNPNRLNGSDADNCTRLTGARPIENDLTMIGYNVQQLATANRIRRILVVSGGIGSSISGKGKSALRANQLVYSALGGSIQAPLPDNQWTIEVTYWFATRLAQLQRAIVEFAAGPANLPPEAQVITPTDNGWPIMCKQQRVHNPGGYQNFSTLSISLILGVGGIIIILSWIIEPFVDHWRRKQNLRNHKRLQWILDNKLQLQRMAYEYINLGRWDQKDKDIPVTMPMANERIFRLPGNIDPHNPGLSGLRDVFDQEDSSGSHHSAKPSRNPLSKRG</sequence>
<evidence type="ECO:0000313" key="4">
    <source>
        <dbReference type="Proteomes" id="UP001610444"/>
    </source>
</evidence>
<evidence type="ECO:0000313" key="3">
    <source>
        <dbReference type="EMBL" id="KAL2842064.1"/>
    </source>
</evidence>